<evidence type="ECO:0000259" key="1">
    <source>
        <dbReference type="Pfam" id="PF12697"/>
    </source>
</evidence>
<dbReference type="Pfam" id="PF12697">
    <property type="entry name" value="Abhydrolase_6"/>
    <property type="match status" value="1"/>
</dbReference>
<sequence length="279" mass="29528">MSSERSFVANDGTVIGYRQLGSGPGLVLLHGALQSAASFTDLGAALVDRFTVLIPDRRGRGLSGPFRPDHCMATEIDDLGRLLAETGARNVFALSAGALVAMHTALANPAITRLTLYEPPLEFGGVQPRYWAAGYEAALAKGDLPGALVAVLKGTGDNEIMTRLPAPVLKSFFAMMMRFRPNAAVGNGPPLATLIPTVHYDIELIAEKAGDLDRFRSLSTDTLLLGGDRSQGYLATALDALAAILPNATRVEFKGAGHIAADNEGDPIRVAAELRRFFA</sequence>
<organism evidence="2 3">
    <name type="scientific">Bradyrhizobium japonicum</name>
    <dbReference type="NCBI Taxonomy" id="375"/>
    <lineage>
        <taxon>Bacteria</taxon>
        <taxon>Pseudomonadati</taxon>
        <taxon>Pseudomonadota</taxon>
        <taxon>Alphaproteobacteria</taxon>
        <taxon>Hyphomicrobiales</taxon>
        <taxon>Nitrobacteraceae</taxon>
        <taxon>Bradyrhizobium</taxon>
    </lineage>
</organism>
<proteinExistence type="predicted"/>
<dbReference type="InterPro" id="IPR029058">
    <property type="entry name" value="AB_hydrolase_fold"/>
</dbReference>
<dbReference type="SUPFAM" id="SSF53474">
    <property type="entry name" value="alpha/beta-Hydrolases"/>
    <property type="match status" value="1"/>
</dbReference>
<dbReference type="EMBL" id="CP017637">
    <property type="protein sequence ID" value="APG14051.1"/>
    <property type="molecule type" value="Genomic_DNA"/>
</dbReference>
<accession>A0A1L3FLA8</accession>
<dbReference type="InterPro" id="IPR000073">
    <property type="entry name" value="AB_hydrolase_1"/>
</dbReference>
<dbReference type="AlphaFoldDB" id="A0A1L3FLA8"/>
<evidence type="ECO:0000313" key="3">
    <source>
        <dbReference type="Proteomes" id="UP000181962"/>
    </source>
</evidence>
<dbReference type="PANTHER" id="PTHR43194:SF2">
    <property type="entry name" value="PEROXISOMAL MEMBRANE PROTEIN LPX1"/>
    <property type="match status" value="1"/>
</dbReference>
<reference evidence="2 3" key="1">
    <citation type="submission" date="2016-11" db="EMBL/GenBank/DDBJ databases">
        <title>Complete Genome Sequence of Bradyrhizobium sp. strain J5, an isolated from soybean nodule in Hokkaido.</title>
        <authorList>
            <person name="Kanehara K."/>
        </authorList>
    </citation>
    <scope>NUCLEOTIDE SEQUENCE [LARGE SCALE GENOMIC DNA]</scope>
    <source>
        <strain evidence="2 3">J5</strain>
    </source>
</reference>
<dbReference type="InterPro" id="IPR050228">
    <property type="entry name" value="Carboxylesterase_BioH"/>
</dbReference>
<dbReference type="PANTHER" id="PTHR43194">
    <property type="entry name" value="HYDROLASE ALPHA/BETA FOLD FAMILY"/>
    <property type="match status" value="1"/>
</dbReference>
<protein>
    <recommendedName>
        <fullName evidence="1">AB hydrolase-1 domain-containing protein</fullName>
    </recommendedName>
</protein>
<dbReference type="Gene3D" id="3.40.50.1820">
    <property type="entry name" value="alpha/beta hydrolase"/>
    <property type="match status" value="1"/>
</dbReference>
<gene>
    <name evidence="2" type="ORF">BKD09_37430</name>
</gene>
<feature type="domain" description="AB hydrolase-1" evidence="1">
    <location>
        <begin position="26"/>
        <end position="272"/>
    </location>
</feature>
<dbReference type="Proteomes" id="UP000181962">
    <property type="component" value="Chromosome"/>
</dbReference>
<evidence type="ECO:0000313" key="2">
    <source>
        <dbReference type="EMBL" id="APG14051.1"/>
    </source>
</evidence>
<name>A0A1L3FLA8_BRAJP</name>